<protein>
    <submittedName>
        <fullName evidence="5">Uncharacterized protein</fullName>
    </submittedName>
</protein>
<dbReference type="FunFam" id="3.40.640.10:FF:000004">
    <property type="entry name" value="Acetylornithine aminotransferase"/>
    <property type="match status" value="1"/>
</dbReference>
<keyword evidence="3" id="KW-0808">Transferase</keyword>
<evidence type="ECO:0000313" key="5">
    <source>
        <dbReference type="EMBL" id="SUZ67078.1"/>
    </source>
</evidence>
<dbReference type="PROSITE" id="PS00600">
    <property type="entry name" value="AA_TRANSFER_CLASS_3"/>
    <property type="match status" value="1"/>
</dbReference>
<organism evidence="5">
    <name type="scientific">marine metagenome</name>
    <dbReference type="NCBI Taxonomy" id="408172"/>
    <lineage>
        <taxon>unclassified sequences</taxon>
        <taxon>metagenomes</taxon>
        <taxon>ecological metagenomes</taxon>
    </lineage>
</organism>
<dbReference type="InterPro" id="IPR015424">
    <property type="entry name" value="PyrdxlP-dep_Trfase"/>
</dbReference>
<comment type="cofactor">
    <cofactor evidence="1">
        <name>pyridoxal 5'-phosphate</name>
        <dbReference type="ChEBI" id="CHEBI:597326"/>
    </cofactor>
</comment>
<dbReference type="GO" id="GO:0030170">
    <property type="term" value="F:pyridoxal phosphate binding"/>
    <property type="evidence" value="ECO:0007669"/>
    <property type="project" value="InterPro"/>
</dbReference>
<gene>
    <name evidence="5" type="ORF">METZ01_LOCUS19932</name>
</gene>
<proteinExistence type="predicted"/>
<evidence type="ECO:0000256" key="4">
    <source>
        <dbReference type="ARBA" id="ARBA00022898"/>
    </source>
</evidence>
<dbReference type="PANTHER" id="PTHR11986:SF79">
    <property type="entry name" value="ACETYLORNITHINE AMINOTRANSFERASE, MITOCHONDRIAL"/>
    <property type="match status" value="1"/>
</dbReference>
<keyword evidence="2" id="KW-0032">Aminotransferase</keyword>
<dbReference type="Gene3D" id="3.90.1150.10">
    <property type="entry name" value="Aspartate Aminotransferase, domain 1"/>
    <property type="match status" value="1"/>
</dbReference>
<dbReference type="Pfam" id="PF00202">
    <property type="entry name" value="Aminotran_3"/>
    <property type="match status" value="1"/>
</dbReference>
<evidence type="ECO:0000256" key="1">
    <source>
        <dbReference type="ARBA" id="ARBA00001933"/>
    </source>
</evidence>
<dbReference type="CDD" id="cd00610">
    <property type="entry name" value="OAT_like"/>
    <property type="match status" value="1"/>
</dbReference>
<keyword evidence="4" id="KW-0663">Pyridoxal phosphate</keyword>
<dbReference type="InterPro" id="IPR015421">
    <property type="entry name" value="PyrdxlP-dep_Trfase_major"/>
</dbReference>
<dbReference type="InterPro" id="IPR005814">
    <property type="entry name" value="Aminotrans_3"/>
</dbReference>
<accession>A0A381PKV6</accession>
<dbReference type="AlphaFoldDB" id="A0A381PKV6"/>
<dbReference type="PIRSF" id="PIRSF000521">
    <property type="entry name" value="Transaminase_4ab_Lys_Orn"/>
    <property type="match status" value="1"/>
</dbReference>
<dbReference type="GO" id="GO:0042802">
    <property type="term" value="F:identical protein binding"/>
    <property type="evidence" value="ECO:0007669"/>
    <property type="project" value="TreeGrafter"/>
</dbReference>
<dbReference type="InterPro" id="IPR050103">
    <property type="entry name" value="Class-III_PLP-dep_AT"/>
</dbReference>
<name>A0A381PKV6_9ZZZZ</name>
<dbReference type="InterPro" id="IPR049704">
    <property type="entry name" value="Aminotrans_3_PPA_site"/>
</dbReference>
<dbReference type="PANTHER" id="PTHR11986">
    <property type="entry name" value="AMINOTRANSFERASE CLASS III"/>
    <property type="match status" value="1"/>
</dbReference>
<evidence type="ECO:0000256" key="3">
    <source>
        <dbReference type="ARBA" id="ARBA00022679"/>
    </source>
</evidence>
<dbReference type="InterPro" id="IPR015422">
    <property type="entry name" value="PyrdxlP-dep_Trfase_small"/>
</dbReference>
<dbReference type="GO" id="GO:0008483">
    <property type="term" value="F:transaminase activity"/>
    <property type="evidence" value="ECO:0007669"/>
    <property type="project" value="UniProtKB-KW"/>
</dbReference>
<dbReference type="Gene3D" id="3.40.640.10">
    <property type="entry name" value="Type I PLP-dependent aspartate aminotransferase-like (Major domain)"/>
    <property type="match status" value="1"/>
</dbReference>
<reference evidence="5" key="1">
    <citation type="submission" date="2018-05" db="EMBL/GenBank/DDBJ databases">
        <authorList>
            <person name="Lanie J.A."/>
            <person name="Ng W.-L."/>
            <person name="Kazmierczak K.M."/>
            <person name="Andrzejewski T.M."/>
            <person name="Davidsen T.M."/>
            <person name="Wayne K.J."/>
            <person name="Tettelin H."/>
            <person name="Glass J.I."/>
            <person name="Rusch D."/>
            <person name="Podicherti R."/>
            <person name="Tsui H.-C.T."/>
            <person name="Winkler M.E."/>
        </authorList>
    </citation>
    <scope>NUCLEOTIDE SEQUENCE</scope>
</reference>
<dbReference type="EMBL" id="UINC01001002">
    <property type="protein sequence ID" value="SUZ67078.1"/>
    <property type="molecule type" value="Genomic_DNA"/>
</dbReference>
<evidence type="ECO:0000256" key="2">
    <source>
        <dbReference type="ARBA" id="ARBA00022576"/>
    </source>
</evidence>
<dbReference type="SUPFAM" id="SSF53383">
    <property type="entry name" value="PLP-dependent transferases"/>
    <property type="match status" value="1"/>
</dbReference>
<sequence length="353" mass="37311">MGDIHPPVRKVELIERLCRIVPWVDAQAVLTTTGSEAVEVALKTARIATGKPGIVAFRGGYHGLTMGALAVTDRAHFRSYFEDQLYKGVSFAPFPECNDVSRVTADETLGLLRAAFQQGAPNGDPIGAVIVEPVQGRAGVRIPPDGFMAALSDVAMEEGAMVIADEIFTGLGRCGSMLASERLGLRPDIVCIGKVFGGGLPLSACLSSQSVLSAWPENDGEAIHTNTFLGNPLSCATALAVLDIVEHWDVPERAEVLGSQLLSELQDSLRGAERVSEVRGRGLMIGIELVTDDGSPWKGGALRVAEAALAQGLIILPAGEHGHVVELTPSAFLTEDQATHSLVVLSSIIQKIH</sequence>